<dbReference type="SUPFAM" id="SSF53300">
    <property type="entry name" value="vWA-like"/>
    <property type="match status" value="1"/>
</dbReference>
<dbReference type="InterPro" id="IPR001343">
    <property type="entry name" value="Hemolysn_Ca-bd"/>
</dbReference>
<comment type="caution">
    <text evidence="8">The sequence shown here is derived from an EMBL/GenBank/DDBJ whole genome shotgun (WGS) entry which is preliminary data.</text>
</comment>
<gene>
    <name evidence="8" type="ORF">IQ229_06915</name>
</gene>
<dbReference type="Pfam" id="PF00353">
    <property type="entry name" value="HemolysinCabind"/>
    <property type="match status" value="8"/>
</dbReference>
<dbReference type="Proteomes" id="UP000647836">
    <property type="component" value="Unassembled WGS sequence"/>
</dbReference>
<dbReference type="Pfam" id="PF03160">
    <property type="entry name" value="Calx-beta"/>
    <property type="match status" value="1"/>
</dbReference>
<feature type="domain" description="VWFA" evidence="7">
    <location>
        <begin position="1"/>
        <end position="173"/>
    </location>
</feature>
<evidence type="ECO:0000256" key="1">
    <source>
        <dbReference type="ARBA" id="ARBA00004613"/>
    </source>
</evidence>
<dbReference type="Gene3D" id="2.150.10.10">
    <property type="entry name" value="Serralysin-like metalloprotease, C-terminal"/>
    <property type="match status" value="5"/>
</dbReference>
<evidence type="ECO:0000256" key="6">
    <source>
        <dbReference type="SAM" id="MobiDB-lite"/>
    </source>
</evidence>
<dbReference type="SUPFAM" id="SSF141072">
    <property type="entry name" value="CalX-like"/>
    <property type="match status" value="1"/>
</dbReference>
<keyword evidence="4" id="KW-0677">Repeat</keyword>
<dbReference type="SUPFAM" id="SSF49313">
    <property type="entry name" value="Cadherin-like"/>
    <property type="match status" value="1"/>
</dbReference>
<feature type="compositionally biased region" description="Low complexity" evidence="6">
    <location>
        <begin position="880"/>
        <end position="898"/>
    </location>
</feature>
<evidence type="ECO:0000313" key="9">
    <source>
        <dbReference type="Proteomes" id="UP000647836"/>
    </source>
</evidence>
<dbReference type="PRINTS" id="PR00313">
    <property type="entry name" value="CABNDNGRPT"/>
</dbReference>
<dbReference type="SMART" id="SM00237">
    <property type="entry name" value="Calx_beta"/>
    <property type="match status" value="1"/>
</dbReference>
<dbReference type="EMBL" id="JADEXF010000163">
    <property type="protein sequence ID" value="MBE9104681.1"/>
    <property type="molecule type" value="Genomic_DNA"/>
</dbReference>
<sequence>MFGTPLQEAQNAYISLTNSLIYSGIANISRFAVISFSNSAFSTGAISPTQVSTEILSLRAGGGTAFSDALGKAYQFLQALPQGGTNIVYFLSDGQAGDSFSSNASALQSIANVRAYGIGSGVDTNQLNIVDSDDAVLLSNASSLSDEFNNSGLSANDILSINILVNGTVVETILPNQLVSNPLGLSFSGSIENLSVALGAQNKITAEVFFTDGTPPAQIDFTVGTGETYIASLDGGTPTALAVNSLAANTFLADVSSNTSLQNSTIAPVNADPLSNIVEGTSGNDLIILGAIDLGANAGAGNDKVVGNNLDNIFNGGVGNDSLFGHDGDDQISTGDGNNLVDGGEGVDTVIYENILLANSQIQKTGKVITVDNKDTLLNVEFIQFSDKRISTESLVPVPILKGYDVTLVEGDSGTTIAQFTLDLSFPAPVDIHFSYKTVDGTALAGSDYVATLGQITIAAGESSATIEVELIGDTEYEPDKIFALSLSALTGATFENNEVEYTLIGNIESDDLPNTPPLAFGIGDITVTKNAPNTSIDLFAAFEDTEESDTTLTYLIEGNTNNGLFDSVTINGLTGTLTLDYAANTQGSADLTIRATDSEGQFVDTTFTALVIAASNAKDVLFGSYGNDYLDGGSGDDEIFGLEGNDLLLGGTGNDSLQGGAGNNTLNGGIGNDTYIVYSPTDTIIENVSSGTDTVIAAVDFSIGGLANVENLVLIGNAIAGTGNSLSNKITGNAQDNILSGNAGNDSLDGGAGNDTLIGGVGNDTYTVDSIGDMIVENSNEGTDIVNAAVDYSLAVAANVENLVLIGNAIAGTGNSLSNNLYGNNLNNILDGGAGNDYLYGEAGNDTLYGGDGNEYLYGDIGDDYLDGGAGSDRLNGEAGNDTLNGGDGNDTLNAGTGDDVVKGGLGTDTYFVDSTSDSIFEDTNAGIDSVNTSITWTLGNNLENLTLTGTSAIDGIGNIFNNTIAGNSGANNLFGNEGNDSLSGNTGDDLLDGGTGDDTMLGGSGNDVLIGNFGHDVLTLSTGADIFVLNSPSEGVDRITDFSSIDDTLHVSAVGFGGGLAPGTSIMADQILIGSGAVATTSASQRFIYNTSTGALFFDADGNQTGFGAVQIATLSNKPLISGNDIFVIG</sequence>
<dbReference type="PANTHER" id="PTHR38340:SF1">
    <property type="entry name" value="S-LAYER PROTEIN"/>
    <property type="match status" value="1"/>
</dbReference>
<proteinExistence type="predicted"/>
<evidence type="ECO:0000256" key="3">
    <source>
        <dbReference type="ARBA" id="ARBA00022729"/>
    </source>
</evidence>
<dbReference type="InterPro" id="IPR011049">
    <property type="entry name" value="Serralysin-like_metalloprot_C"/>
</dbReference>
<dbReference type="SUPFAM" id="SSF51120">
    <property type="entry name" value="beta-Roll"/>
    <property type="match status" value="5"/>
</dbReference>
<dbReference type="Gene3D" id="3.40.50.410">
    <property type="entry name" value="von Willebrand factor, type A domain"/>
    <property type="match status" value="1"/>
</dbReference>
<dbReference type="InterPro" id="IPR038081">
    <property type="entry name" value="CalX-like_sf"/>
</dbReference>
<protein>
    <recommendedName>
        <fullName evidence="7">VWFA domain-containing protein</fullName>
    </recommendedName>
</protein>
<organism evidence="8 9">
    <name type="scientific">Nostoc cf. edaphicum LEGE 07299</name>
    <dbReference type="NCBI Taxonomy" id="2777974"/>
    <lineage>
        <taxon>Bacteria</taxon>
        <taxon>Bacillati</taxon>
        <taxon>Cyanobacteriota</taxon>
        <taxon>Cyanophyceae</taxon>
        <taxon>Nostocales</taxon>
        <taxon>Nostocaceae</taxon>
        <taxon>Nostoc</taxon>
    </lineage>
</organism>
<feature type="region of interest" description="Disordered" evidence="6">
    <location>
        <begin position="873"/>
        <end position="898"/>
    </location>
</feature>
<dbReference type="PROSITE" id="PS50234">
    <property type="entry name" value="VWFA"/>
    <property type="match status" value="1"/>
</dbReference>
<dbReference type="InterPro" id="IPR003644">
    <property type="entry name" value="Calx_beta"/>
</dbReference>
<comment type="subcellular location">
    <subcellularLocation>
        <location evidence="1">Secreted</location>
    </subcellularLocation>
</comment>
<dbReference type="InterPro" id="IPR015919">
    <property type="entry name" value="Cadherin-like_sf"/>
</dbReference>
<evidence type="ECO:0000256" key="2">
    <source>
        <dbReference type="ARBA" id="ARBA00022525"/>
    </source>
</evidence>
<keyword evidence="2" id="KW-0964">Secreted</keyword>
<evidence type="ECO:0000259" key="7">
    <source>
        <dbReference type="PROSITE" id="PS50234"/>
    </source>
</evidence>
<keyword evidence="5" id="KW-0106">Calcium</keyword>
<name>A0ABR9TW91_9NOSO</name>
<dbReference type="InterPro" id="IPR002035">
    <property type="entry name" value="VWF_A"/>
</dbReference>
<dbReference type="Gene3D" id="2.60.40.2030">
    <property type="match status" value="1"/>
</dbReference>
<evidence type="ECO:0000313" key="8">
    <source>
        <dbReference type="EMBL" id="MBE9104681.1"/>
    </source>
</evidence>
<reference evidence="8 9" key="1">
    <citation type="submission" date="2020-10" db="EMBL/GenBank/DDBJ databases">
        <authorList>
            <person name="Castelo-Branco R."/>
            <person name="Eusebio N."/>
            <person name="Adriana R."/>
            <person name="Vieira A."/>
            <person name="Brugerolle De Fraissinette N."/>
            <person name="Rezende De Castro R."/>
            <person name="Schneider M.P."/>
            <person name="Vasconcelos V."/>
            <person name="Leao P.N."/>
        </authorList>
    </citation>
    <scope>NUCLEOTIDE SEQUENCE [LARGE SCALE GENOMIC DNA]</scope>
    <source>
        <strain evidence="8 9">LEGE 07299</strain>
    </source>
</reference>
<dbReference type="PANTHER" id="PTHR38340">
    <property type="entry name" value="S-LAYER PROTEIN"/>
    <property type="match status" value="1"/>
</dbReference>
<dbReference type="InterPro" id="IPR036465">
    <property type="entry name" value="vWFA_dom_sf"/>
</dbReference>
<keyword evidence="3" id="KW-0732">Signal</keyword>
<evidence type="ECO:0000256" key="5">
    <source>
        <dbReference type="ARBA" id="ARBA00022837"/>
    </source>
</evidence>
<keyword evidence="9" id="KW-1185">Reference proteome</keyword>
<dbReference type="InterPro" id="IPR018511">
    <property type="entry name" value="Hemolysin-typ_Ca-bd_CS"/>
</dbReference>
<evidence type="ECO:0000256" key="4">
    <source>
        <dbReference type="ARBA" id="ARBA00022737"/>
    </source>
</evidence>
<accession>A0ABR9TW91</accession>
<dbReference type="InterPro" id="IPR050557">
    <property type="entry name" value="RTX_toxin/Mannuronan_C5-epim"/>
</dbReference>
<dbReference type="PROSITE" id="PS00330">
    <property type="entry name" value="HEMOLYSIN_CALCIUM"/>
    <property type="match status" value="4"/>
</dbReference>